<reference evidence="2 3" key="1">
    <citation type="submission" date="2021-03" db="EMBL/GenBank/DDBJ databases">
        <title>Flavobacterium Flabelliformis Sp. Nov. And Flavobacterium Geliluteum Sp. Nov., Two Novel Multidrug Resistant Psychrophilic Species Isolated From Antarctica.</title>
        <authorList>
            <person name="Kralova S."/>
            <person name="Busse H.J."/>
            <person name="Bezdicek M."/>
            <person name="Nykrynova M."/>
            <person name="Kroupova E."/>
            <person name="Krsek D."/>
            <person name="Sedlacek I."/>
        </authorList>
    </citation>
    <scope>NUCLEOTIDE SEQUENCE [LARGE SCALE GENOMIC DNA]</scope>
    <source>
        <strain evidence="2 3">P4023</strain>
    </source>
</reference>
<gene>
    <name evidence="2" type="ORF">J3S90_09165</name>
</gene>
<dbReference type="RefSeq" id="WP_210645941.1">
    <property type="nucleotide sequence ID" value="NZ_JAGFBU010000003.1"/>
</dbReference>
<keyword evidence="1" id="KW-1133">Transmembrane helix</keyword>
<keyword evidence="1" id="KW-0812">Transmembrane</keyword>
<keyword evidence="3" id="KW-1185">Reference proteome</keyword>
<evidence type="ECO:0000313" key="2">
    <source>
        <dbReference type="EMBL" id="MBP4141971.1"/>
    </source>
</evidence>
<accession>A0ABS5CTM6</accession>
<organism evidence="2 3">
    <name type="scientific">Flavobacterium flabelliforme</name>
    <dbReference type="NCBI Taxonomy" id="2816119"/>
    <lineage>
        <taxon>Bacteria</taxon>
        <taxon>Pseudomonadati</taxon>
        <taxon>Bacteroidota</taxon>
        <taxon>Flavobacteriia</taxon>
        <taxon>Flavobacteriales</taxon>
        <taxon>Flavobacteriaceae</taxon>
        <taxon>Flavobacterium</taxon>
    </lineage>
</organism>
<name>A0ABS5CTM6_9FLAO</name>
<proteinExistence type="predicted"/>
<dbReference type="EMBL" id="JAGFBU010000003">
    <property type="protein sequence ID" value="MBP4141971.1"/>
    <property type="molecule type" value="Genomic_DNA"/>
</dbReference>
<comment type="caution">
    <text evidence="2">The sequence shown here is derived from an EMBL/GenBank/DDBJ whole genome shotgun (WGS) entry which is preliminary data.</text>
</comment>
<evidence type="ECO:0000256" key="1">
    <source>
        <dbReference type="SAM" id="Phobius"/>
    </source>
</evidence>
<keyword evidence="1" id="KW-0472">Membrane</keyword>
<sequence>MHDILIGGLIAIIVMAQILVAISTSKKISLFKTIVPEANSFESVKVFIPEDQIKTVTVEYILNNLSIYSNSTSADNLPKEGTCEKILINIPEYVNGEIESTAFYDGDDDDDETNHDNTDLVWVMNGTLEEKIPRSSLYHYQDMGWSLLYE</sequence>
<protein>
    <submittedName>
        <fullName evidence="2">Uncharacterized protein</fullName>
    </submittedName>
</protein>
<evidence type="ECO:0000313" key="3">
    <source>
        <dbReference type="Proteomes" id="UP000674217"/>
    </source>
</evidence>
<feature type="transmembrane region" description="Helical" evidence="1">
    <location>
        <begin position="6"/>
        <end position="24"/>
    </location>
</feature>
<dbReference type="Proteomes" id="UP000674217">
    <property type="component" value="Unassembled WGS sequence"/>
</dbReference>